<dbReference type="PANTHER" id="PTHR37832">
    <property type="entry name" value="BLL2683 PROTEIN"/>
    <property type="match status" value="1"/>
</dbReference>
<evidence type="ECO:0000313" key="2">
    <source>
        <dbReference type="EMBL" id="MCC2119711.1"/>
    </source>
</evidence>
<dbReference type="RefSeq" id="WP_117466339.1">
    <property type="nucleotide sequence ID" value="NZ_JAJEPV010000018.1"/>
</dbReference>
<protein>
    <submittedName>
        <fullName evidence="2">Dabb family protein</fullName>
    </submittedName>
</protein>
<proteinExistence type="predicted"/>
<dbReference type="SMART" id="SM00886">
    <property type="entry name" value="Dabb"/>
    <property type="match status" value="1"/>
</dbReference>
<accession>A0AAE2ZY80</accession>
<dbReference type="SUPFAM" id="SSF54909">
    <property type="entry name" value="Dimeric alpha+beta barrel"/>
    <property type="match status" value="1"/>
</dbReference>
<evidence type="ECO:0000259" key="1">
    <source>
        <dbReference type="PROSITE" id="PS51502"/>
    </source>
</evidence>
<evidence type="ECO:0000313" key="3">
    <source>
        <dbReference type="Proteomes" id="UP001197795"/>
    </source>
</evidence>
<dbReference type="InterPro" id="IPR011008">
    <property type="entry name" value="Dimeric_a/b-barrel"/>
</dbReference>
<feature type="domain" description="Stress-response A/B barrel" evidence="1">
    <location>
        <begin position="2"/>
        <end position="97"/>
    </location>
</feature>
<dbReference type="Proteomes" id="UP001197795">
    <property type="component" value="Unassembled WGS sequence"/>
</dbReference>
<dbReference type="AlphaFoldDB" id="A0AAE2ZY80"/>
<organism evidence="2 3">
    <name type="scientific">Waltera acetigignens</name>
    <dbReference type="NCBI Taxonomy" id="2981769"/>
    <lineage>
        <taxon>Bacteria</taxon>
        <taxon>Bacillati</taxon>
        <taxon>Bacillota</taxon>
        <taxon>Clostridia</taxon>
        <taxon>Lachnospirales</taxon>
        <taxon>Lachnospiraceae</taxon>
        <taxon>Waltera</taxon>
    </lineage>
</organism>
<name>A0AAE2ZY80_9FIRM</name>
<keyword evidence="3" id="KW-1185">Reference proteome</keyword>
<dbReference type="InterPro" id="IPR013097">
    <property type="entry name" value="Dabb"/>
</dbReference>
<reference evidence="2 3" key="1">
    <citation type="submission" date="2021-10" db="EMBL/GenBank/DDBJ databases">
        <title>Anaerobic single-cell dispensing facilitates the cultivation of human gut bacteria.</title>
        <authorList>
            <person name="Afrizal A."/>
        </authorList>
    </citation>
    <scope>NUCLEOTIDE SEQUENCE [LARGE SCALE GENOMIC DNA]</scope>
    <source>
        <strain evidence="2 3">CLA-AA-H273</strain>
    </source>
</reference>
<gene>
    <name evidence="2" type="ORF">LKD75_08955</name>
</gene>
<sequence>MVRHIVMWSLEGNLTKQEKKETAGKIKELLEPIKEKVPGAVKVEVIINELDSSNRDVALISEFTDTEALAAYQVHPDHLAAKEYIGSVAGNRACLDYEY</sequence>
<dbReference type="Pfam" id="PF07876">
    <property type="entry name" value="Dabb"/>
    <property type="match status" value="1"/>
</dbReference>
<dbReference type="Gene3D" id="3.30.70.100">
    <property type="match status" value="1"/>
</dbReference>
<dbReference type="PANTHER" id="PTHR37832:SF1">
    <property type="entry name" value="STRESS-RESPONSE A_B BARREL DOMAIN-CONTAINING PROTEIN"/>
    <property type="match status" value="1"/>
</dbReference>
<dbReference type="PROSITE" id="PS51502">
    <property type="entry name" value="S_R_A_B_BARREL"/>
    <property type="match status" value="1"/>
</dbReference>
<comment type="caution">
    <text evidence="2">The sequence shown here is derived from an EMBL/GenBank/DDBJ whole genome shotgun (WGS) entry which is preliminary data.</text>
</comment>
<dbReference type="EMBL" id="JAJEPV010000018">
    <property type="protein sequence ID" value="MCC2119711.1"/>
    <property type="molecule type" value="Genomic_DNA"/>
</dbReference>